<name>D4X5L1_9BURK</name>
<reference evidence="2" key="1">
    <citation type="submission" date="2010-03" db="EMBL/GenBank/DDBJ databases">
        <title>Complete sequence of Mobiluncus curtisii ATCC 43063.</title>
        <authorList>
            <person name="Muzny D."/>
            <person name="Qin X."/>
            <person name="Deng J."/>
            <person name="Jiang H."/>
            <person name="Liu Y."/>
            <person name="Qu J."/>
            <person name="Song X.-Z."/>
            <person name="Zhang L."/>
            <person name="Thornton R."/>
            <person name="Coyle M."/>
            <person name="Francisco L."/>
            <person name="Jackson L."/>
            <person name="Javaid M."/>
            <person name="Korchina V."/>
            <person name="Kovar C."/>
            <person name="Mata R."/>
            <person name="Mathew T."/>
            <person name="Ngo R."/>
            <person name="Nguyen L."/>
            <person name="Nguyen N."/>
            <person name="Okwuonu G."/>
            <person name="Ongeri F."/>
            <person name="Pham C."/>
            <person name="Simmons D."/>
            <person name="Wilczek-Boney K."/>
            <person name="Hale W."/>
            <person name="Jakkamsetti A."/>
            <person name="Pham P."/>
            <person name="Ruth R."/>
            <person name="San Lucas F."/>
            <person name="Warren J."/>
            <person name="Zhang J."/>
            <person name="Zhao Z."/>
            <person name="Zhou C."/>
            <person name="Zhu D."/>
            <person name="Lee S."/>
            <person name="Bess C."/>
            <person name="Blankenburg K."/>
            <person name="Forbes L."/>
            <person name="Fu Q."/>
            <person name="Gubbala S."/>
            <person name="Hirani K."/>
            <person name="Jayaseelan J.C."/>
            <person name="Lara F."/>
            <person name="Munidasa M."/>
            <person name="Palculict T."/>
            <person name="Patil S."/>
            <person name="Pu L.-L."/>
            <person name="Saada N."/>
            <person name="Tang L."/>
            <person name="Weissenberger G."/>
            <person name="Zhu Y."/>
            <person name="Hemphill L."/>
            <person name="Shang Y."/>
            <person name="Youmans B."/>
            <person name="Ayvaz T."/>
            <person name="Ross M."/>
            <person name="Santibanez J."/>
            <person name="Aqrawi P."/>
            <person name="Gross S."/>
            <person name="Joshi V."/>
            <person name="Fowler G."/>
            <person name="Nazareth L."/>
            <person name="Reid J."/>
            <person name="Worley K."/>
            <person name="Petrosino J."/>
            <person name="Highlander S."/>
            <person name="Gibbs R."/>
            <person name="Gibbs R."/>
        </authorList>
    </citation>
    <scope>NUCLEOTIDE SEQUENCE [LARGE SCALE GENOMIC DNA]</scope>
    <source>
        <strain evidence="2">ATCC 43553</strain>
    </source>
</reference>
<accession>D4X5L1</accession>
<dbReference type="PATRIC" id="fig|742159.3.peg.1607"/>
<dbReference type="Proteomes" id="UP000004510">
    <property type="component" value="Unassembled WGS sequence"/>
</dbReference>
<dbReference type="HOGENOM" id="CLU_2949567_0_0_4"/>
<sequence>MRISEYSLSGRAPKAVLRLISGTWSCEEFPTGPQTFMHQVILPRINGQDVTWRLVKFLK</sequence>
<evidence type="ECO:0000313" key="1">
    <source>
        <dbReference type="EMBL" id="EFF77972.1"/>
    </source>
</evidence>
<dbReference type="EMBL" id="ADMS01000018">
    <property type="protein sequence ID" value="EFF77972.1"/>
    <property type="molecule type" value="Genomic_DNA"/>
</dbReference>
<comment type="caution">
    <text evidence="1">The sequence shown here is derived from an EMBL/GenBank/DDBJ whole genome shotgun (WGS) entry which is preliminary data.</text>
</comment>
<protein>
    <submittedName>
        <fullName evidence="1">Uncharacterized protein</fullName>
    </submittedName>
</protein>
<dbReference type="AlphaFoldDB" id="D4X5L1"/>
<dbReference type="OrthoDB" id="8646368at2"/>
<organism evidence="1 2">
    <name type="scientific">Achromobacter piechaudii ATCC 43553</name>
    <dbReference type="NCBI Taxonomy" id="742159"/>
    <lineage>
        <taxon>Bacteria</taxon>
        <taxon>Pseudomonadati</taxon>
        <taxon>Pseudomonadota</taxon>
        <taxon>Betaproteobacteria</taxon>
        <taxon>Burkholderiales</taxon>
        <taxon>Alcaligenaceae</taxon>
        <taxon>Achromobacter</taxon>
    </lineage>
</organism>
<proteinExistence type="predicted"/>
<dbReference type="RefSeq" id="WP_006216683.1">
    <property type="nucleotide sequence ID" value="NZ_GG770409.1"/>
</dbReference>
<evidence type="ECO:0000313" key="2">
    <source>
        <dbReference type="Proteomes" id="UP000004510"/>
    </source>
</evidence>
<gene>
    <name evidence="1" type="ORF">HMPREF0004_0758</name>
</gene>